<feature type="region of interest" description="Disordered" evidence="1">
    <location>
        <begin position="204"/>
        <end position="227"/>
    </location>
</feature>
<dbReference type="Gene3D" id="3.90.70.10">
    <property type="entry name" value="Cysteine proteinases"/>
    <property type="match status" value="1"/>
</dbReference>
<evidence type="ECO:0000313" key="3">
    <source>
        <dbReference type="Proteomes" id="UP000268093"/>
    </source>
</evidence>
<dbReference type="EMBL" id="RBNI01002615">
    <property type="protein sequence ID" value="RUP49098.1"/>
    <property type="molecule type" value="Genomic_DNA"/>
</dbReference>
<name>A0A433DE47_9FUNG</name>
<dbReference type="PROSITE" id="PS00972">
    <property type="entry name" value="USP_1"/>
    <property type="match status" value="1"/>
</dbReference>
<proteinExistence type="predicted"/>
<dbReference type="InterPro" id="IPR018200">
    <property type="entry name" value="USP_CS"/>
</dbReference>
<sequence length="671" mass="74382">MPNILKISIPSRRRSNHHDNDGTSRKSFTATLRKFTLRRTSEIDRGATLTSTSPATTPVINDGTSRKILAAIRRRLRLRRTSGNDRDDTLTSTLPATTLVITDTAVMVTNTNHLEEVEEPVSDQRLDEWGPLLAKKLDECELLVAGNTKKLDKIELLVAGNTDKIELSLTSFTKKLDECMLLLTNHIKTPDEFAQRLDNYSQEWDSSHKKKPDELENPRLEKSIVSEKTMPAKIGEVNDSVVQVETGGDASPIAATSISPQLDLFVKGNEDTASEKVEASVNRSDSTSNNFAPSNSRNEMRKRKTSQEAEERDTRQNKLSKATSKTDAESTSIQSPNSEKEVHAGKMGDLSQKAGGHNNKEKSVPSVATSSNIAESFLQPPNLRNNERSSVLMEEREGSSQETKAYGNEKLPSDNDAELRLPEFSSDNRSLSDGSKLAGKSVTPYPNSTAVNHTIPTPASQQYFDIPSSQAPHSTHTSGTEYEQREIPPSLVEYVNGLPTSDRWSNASHQFPGSIGKLGLRNQPQAQILEKSTKVERKPLGLRNLGNTCWVNSAVQLLQPLVKLAYPDHVQASIGDPVLKLLYSGGRGVGYETLLRSLLNERPKIDIFEDCQLGEQNDASALVVAMLTHFRDQASYKECSDFLALLTFQCEWKTTCRHCPFMNTQVMYMPQ</sequence>
<keyword evidence="3" id="KW-1185">Reference proteome</keyword>
<feature type="compositionally biased region" description="Polar residues" evidence="1">
    <location>
        <begin position="317"/>
        <end position="337"/>
    </location>
</feature>
<dbReference type="GO" id="GO:0004843">
    <property type="term" value="F:cysteine-type deubiquitinase activity"/>
    <property type="evidence" value="ECO:0007669"/>
    <property type="project" value="InterPro"/>
</dbReference>
<evidence type="ECO:0000256" key="1">
    <source>
        <dbReference type="SAM" id="MobiDB-lite"/>
    </source>
</evidence>
<evidence type="ECO:0000313" key="2">
    <source>
        <dbReference type="EMBL" id="RUP49098.1"/>
    </source>
</evidence>
<organism evidence="2 3">
    <name type="scientific">Jimgerdemannia flammicorona</name>
    <dbReference type="NCBI Taxonomy" id="994334"/>
    <lineage>
        <taxon>Eukaryota</taxon>
        <taxon>Fungi</taxon>
        <taxon>Fungi incertae sedis</taxon>
        <taxon>Mucoromycota</taxon>
        <taxon>Mucoromycotina</taxon>
        <taxon>Endogonomycetes</taxon>
        <taxon>Endogonales</taxon>
        <taxon>Endogonaceae</taxon>
        <taxon>Jimgerdemannia</taxon>
    </lineage>
</organism>
<feature type="compositionally biased region" description="Basic and acidic residues" evidence="1">
    <location>
        <begin position="305"/>
        <end position="316"/>
    </location>
</feature>
<feature type="region of interest" description="Disordered" evidence="1">
    <location>
        <begin position="275"/>
        <end position="485"/>
    </location>
</feature>
<feature type="region of interest" description="Disordered" evidence="1">
    <location>
        <begin position="1"/>
        <end position="27"/>
    </location>
</feature>
<gene>
    <name evidence="2" type="ORF">BC936DRAFT_143295</name>
</gene>
<feature type="compositionally biased region" description="Polar residues" evidence="1">
    <location>
        <begin position="444"/>
        <end position="481"/>
    </location>
</feature>
<evidence type="ECO:0008006" key="4">
    <source>
        <dbReference type="Google" id="ProtNLM"/>
    </source>
</evidence>
<dbReference type="Proteomes" id="UP000268093">
    <property type="component" value="Unassembled WGS sequence"/>
</dbReference>
<protein>
    <recommendedName>
        <fullName evidence="4">USP domain-containing protein</fullName>
    </recommendedName>
</protein>
<dbReference type="SUPFAM" id="SSF54001">
    <property type="entry name" value="Cysteine proteinases"/>
    <property type="match status" value="1"/>
</dbReference>
<dbReference type="AlphaFoldDB" id="A0A433DE47"/>
<comment type="caution">
    <text evidence="2">The sequence shown here is derived from an EMBL/GenBank/DDBJ whole genome shotgun (WGS) entry which is preliminary data.</text>
</comment>
<dbReference type="InterPro" id="IPR038765">
    <property type="entry name" value="Papain-like_cys_pep_sf"/>
</dbReference>
<feature type="compositionally biased region" description="Polar residues" evidence="1">
    <location>
        <begin position="281"/>
        <end position="297"/>
    </location>
</feature>
<accession>A0A433DE47</accession>
<reference evidence="2 3" key="1">
    <citation type="journal article" date="2018" name="New Phytol.">
        <title>Phylogenomics of Endogonaceae and evolution of mycorrhizas within Mucoromycota.</title>
        <authorList>
            <person name="Chang Y."/>
            <person name="Desiro A."/>
            <person name="Na H."/>
            <person name="Sandor L."/>
            <person name="Lipzen A."/>
            <person name="Clum A."/>
            <person name="Barry K."/>
            <person name="Grigoriev I.V."/>
            <person name="Martin F.M."/>
            <person name="Stajich J.E."/>
            <person name="Smith M.E."/>
            <person name="Bonito G."/>
            <person name="Spatafora J.W."/>
        </authorList>
    </citation>
    <scope>NUCLEOTIDE SEQUENCE [LARGE SCALE GENOMIC DNA]</scope>
    <source>
        <strain evidence="2 3">GMNB39</strain>
    </source>
</reference>
<feature type="compositionally biased region" description="Basic and acidic residues" evidence="1">
    <location>
        <begin position="411"/>
        <end position="421"/>
    </location>
</feature>
<feature type="compositionally biased region" description="Basic and acidic residues" evidence="1">
    <location>
        <begin position="205"/>
        <end position="225"/>
    </location>
</feature>